<evidence type="ECO:0000313" key="3">
    <source>
        <dbReference type="Proteomes" id="UP001156882"/>
    </source>
</evidence>
<dbReference type="Pfam" id="PF03729">
    <property type="entry name" value="DUF308"/>
    <property type="match status" value="1"/>
</dbReference>
<name>A0ABQ6CJL0_9HYPH</name>
<feature type="transmembrane region" description="Helical" evidence="1">
    <location>
        <begin position="20"/>
        <end position="44"/>
    </location>
</feature>
<protein>
    <recommendedName>
        <fullName evidence="4">HdeD family acid-resistance protein</fullName>
    </recommendedName>
</protein>
<proteinExistence type="predicted"/>
<dbReference type="PANTHER" id="PTHR34989:SF1">
    <property type="entry name" value="PROTEIN HDED"/>
    <property type="match status" value="1"/>
</dbReference>
<dbReference type="RefSeq" id="WP_284311778.1">
    <property type="nucleotide sequence ID" value="NZ_BSPC01000015.1"/>
</dbReference>
<feature type="transmembrane region" description="Helical" evidence="1">
    <location>
        <begin position="161"/>
        <end position="185"/>
    </location>
</feature>
<sequence length="189" mass="19960">MSLKPPIMPSSQSRPLLSQWGIFLAEGIILLILGCVAIVVPLLAGLVTTVFLGWLFLLAGIIGLVATLRAREAPGFAWALISAILAILAGITLIWNPLQGLLSLTLLLTAFFAIDGILMVVLAISHRRSLSGRWEWMLVNGIVDLILAAYIISALPGSALWAIGLIVGIDLVFGGATLIAMALAARKDS</sequence>
<keyword evidence="3" id="KW-1185">Reference proteome</keyword>
<keyword evidence="1" id="KW-0472">Membrane</keyword>
<dbReference type="EMBL" id="BSPC01000015">
    <property type="protein sequence ID" value="GLS18914.1"/>
    <property type="molecule type" value="Genomic_DNA"/>
</dbReference>
<feature type="transmembrane region" description="Helical" evidence="1">
    <location>
        <begin position="75"/>
        <end position="95"/>
    </location>
</feature>
<keyword evidence="1" id="KW-1133">Transmembrane helix</keyword>
<feature type="transmembrane region" description="Helical" evidence="1">
    <location>
        <begin position="50"/>
        <end position="68"/>
    </location>
</feature>
<gene>
    <name evidence="2" type="ORF">GCM10007874_19310</name>
</gene>
<evidence type="ECO:0008006" key="4">
    <source>
        <dbReference type="Google" id="ProtNLM"/>
    </source>
</evidence>
<accession>A0ABQ6CJL0</accession>
<dbReference type="Proteomes" id="UP001156882">
    <property type="component" value="Unassembled WGS sequence"/>
</dbReference>
<comment type="caution">
    <text evidence="2">The sequence shown here is derived from an EMBL/GenBank/DDBJ whole genome shotgun (WGS) entry which is preliminary data.</text>
</comment>
<dbReference type="InterPro" id="IPR052712">
    <property type="entry name" value="Acid_resist_chaperone_HdeD"/>
</dbReference>
<keyword evidence="1" id="KW-0812">Transmembrane</keyword>
<organism evidence="2 3">
    <name type="scientific">Labrys miyagiensis</name>
    <dbReference type="NCBI Taxonomy" id="346912"/>
    <lineage>
        <taxon>Bacteria</taxon>
        <taxon>Pseudomonadati</taxon>
        <taxon>Pseudomonadota</taxon>
        <taxon>Alphaproteobacteria</taxon>
        <taxon>Hyphomicrobiales</taxon>
        <taxon>Xanthobacteraceae</taxon>
        <taxon>Labrys</taxon>
    </lineage>
</organism>
<evidence type="ECO:0000256" key="1">
    <source>
        <dbReference type="SAM" id="Phobius"/>
    </source>
</evidence>
<evidence type="ECO:0000313" key="2">
    <source>
        <dbReference type="EMBL" id="GLS18914.1"/>
    </source>
</evidence>
<feature type="transmembrane region" description="Helical" evidence="1">
    <location>
        <begin position="136"/>
        <end position="155"/>
    </location>
</feature>
<feature type="transmembrane region" description="Helical" evidence="1">
    <location>
        <begin position="101"/>
        <end position="124"/>
    </location>
</feature>
<dbReference type="InterPro" id="IPR005325">
    <property type="entry name" value="DUF308_memb"/>
</dbReference>
<reference evidence="3" key="1">
    <citation type="journal article" date="2019" name="Int. J. Syst. Evol. Microbiol.">
        <title>The Global Catalogue of Microorganisms (GCM) 10K type strain sequencing project: providing services to taxonomists for standard genome sequencing and annotation.</title>
        <authorList>
            <consortium name="The Broad Institute Genomics Platform"/>
            <consortium name="The Broad Institute Genome Sequencing Center for Infectious Disease"/>
            <person name="Wu L."/>
            <person name="Ma J."/>
        </authorList>
    </citation>
    <scope>NUCLEOTIDE SEQUENCE [LARGE SCALE GENOMIC DNA]</scope>
    <source>
        <strain evidence="3">NBRC 101365</strain>
    </source>
</reference>
<dbReference type="PANTHER" id="PTHR34989">
    <property type="entry name" value="PROTEIN HDED"/>
    <property type="match status" value="1"/>
</dbReference>